<organism evidence="1 2">
    <name type="scientific">Hydrogenispora ethanolica</name>
    <dbReference type="NCBI Taxonomy" id="1082276"/>
    <lineage>
        <taxon>Bacteria</taxon>
        <taxon>Bacillati</taxon>
        <taxon>Bacillota</taxon>
        <taxon>Hydrogenispora</taxon>
    </lineage>
</organism>
<dbReference type="EMBL" id="SLUN01000040">
    <property type="protein sequence ID" value="TCL58821.1"/>
    <property type="molecule type" value="Genomic_DNA"/>
</dbReference>
<dbReference type="OrthoDB" id="2649371at2"/>
<dbReference type="Pfam" id="PF09388">
    <property type="entry name" value="SpoOE-like"/>
    <property type="match status" value="1"/>
</dbReference>
<accession>A0A4R1R0L3</accession>
<gene>
    <name evidence="1" type="ORF">EDC14_104035</name>
</gene>
<dbReference type="InterPro" id="IPR018540">
    <property type="entry name" value="Spo0E-like"/>
</dbReference>
<sequence>MQQTELNPIDILKQQIAASRRMLHDLWNAHGASDPTVVAASVELDRLINQYHRLKWERADRPDYQEVSE</sequence>
<dbReference type="GO" id="GO:0043937">
    <property type="term" value="P:regulation of sporulation"/>
    <property type="evidence" value="ECO:0007669"/>
    <property type="project" value="InterPro"/>
</dbReference>
<protein>
    <submittedName>
        <fullName evidence="1">Spo0E like sporulation regulatory protein</fullName>
    </submittedName>
</protein>
<evidence type="ECO:0000313" key="2">
    <source>
        <dbReference type="Proteomes" id="UP000295008"/>
    </source>
</evidence>
<proteinExistence type="predicted"/>
<dbReference type="Gene3D" id="4.10.280.10">
    <property type="entry name" value="Helix-loop-helix DNA-binding domain"/>
    <property type="match status" value="1"/>
</dbReference>
<dbReference type="RefSeq" id="WP_132016695.1">
    <property type="nucleotide sequence ID" value="NZ_SLUN01000040.1"/>
</dbReference>
<keyword evidence="2" id="KW-1185">Reference proteome</keyword>
<dbReference type="AlphaFoldDB" id="A0A4R1R0L3"/>
<evidence type="ECO:0000313" key="1">
    <source>
        <dbReference type="EMBL" id="TCL58821.1"/>
    </source>
</evidence>
<reference evidence="1 2" key="1">
    <citation type="submission" date="2019-03" db="EMBL/GenBank/DDBJ databases">
        <title>Genomic Encyclopedia of Type Strains, Phase IV (KMG-IV): sequencing the most valuable type-strain genomes for metagenomic binning, comparative biology and taxonomic classification.</title>
        <authorList>
            <person name="Goeker M."/>
        </authorList>
    </citation>
    <scope>NUCLEOTIDE SEQUENCE [LARGE SCALE GENOMIC DNA]</scope>
    <source>
        <strain evidence="1 2">LX-B</strain>
    </source>
</reference>
<dbReference type="InterPro" id="IPR037208">
    <property type="entry name" value="Spo0E-like_sf"/>
</dbReference>
<name>A0A4R1R0L3_HYDET</name>
<dbReference type="GO" id="GO:0046983">
    <property type="term" value="F:protein dimerization activity"/>
    <property type="evidence" value="ECO:0007669"/>
    <property type="project" value="InterPro"/>
</dbReference>
<dbReference type="InterPro" id="IPR036638">
    <property type="entry name" value="HLH_DNA-bd_sf"/>
</dbReference>
<comment type="caution">
    <text evidence="1">The sequence shown here is derived from an EMBL/GenBank/DDBJ whole genome shotgun (WGS) entry which is preliminary data.</text>
</comment>
<dbReference type="Proteomes" id="UP000295008">
    <property type="component" value="Unassembled WGS sequence"/>
</dbReference>
<dbReference type="SUPFAM" id="SSF140500">
    <property type="entry name" value="BAS1536-like"/>
    <property type="match status" value="1"/>
</dbReference>